<gene>
    <name evidence="3" type="ORF">DFR70_12822</name>
</gene>
<evidence type="ECO:0000313" key="4">
    <source>
        <dbReference type="Proteomes" id="UP000247569"/>
    </source>
</evidence>
<dbReference type="Pfam" id="PF02470">
    <property type="entry name" value="MlaD"/>
    <property type="match status" value="1"/>
</dbReference>
<keyword evidence="1" id="KW-0812">Transmembrane</keyword>
<keyword evidence="1" id="KW-1133">Transmembrane helix</keyword>
<dbReference type="AlphaFoldDB" id="A0A318JST2"/>
<dbReference type="NCBIfam" id="TIGR00996">
    <property type="entry name" value="Mtu_fam_mce"/>
    <property type="match status" value="1"/>
</dbReference>
<sequence>MQMSGATRQLAGLPFRLLGELWQLRAEKSESWTQLRWGIAGVLLTVLALLAAAVVYAVPFGEQSYTADFRTSGGARTGDEVRIAGIKVGQVHSVSLVRDHVEVRFGIDRNVHVGDASSVAVKMLTPIGGHYLSLAPQGKEPLGGRHIPPERTTTPFELTDILDVATPALGQVDGKTLRATVAEVNAALAGQPDAVRSIIGNVNDLTGVLAERSRQLDSAVRVSDEYVGAIATDRAVLADFVRELGVVAVVLGQRKGEIVQVFELLKRFFAVIHRPVLAYGDSLEPSVAEFEELFNKLVQDPARLDTAIAGIKDFIAKISAMLGADAVTIDQSADVIRGPALCVPFEGRAC</sequence>
<evidence type="ECO:0000313" key="3">
    <source>
        <dbReference type="EMBL" id="PXX53309.1"/>
    </source>
</evidence>
<name>A0A318JST2_9NOCA</name>
<keyword evidence="1" id="KW-0472">Membrane</keyword>
<dbReference type="GO" id="GO:0005576">
    <property type="term" value="C:extracellular region"/>
    <property type="evidence" value="ECO:0007669"/>
    <property type="project" value="TreeGrafter"/>
</dbReference>
<dbReference type="InterPro" id="IPR005693">
    <property type="entry name" value="Mce"/>
</dbReference>
<evidence type="ECO:0000259" key="2">
    <source>
        <dbReference type="Pfam" id="PF02470"/>
    </source>
</evidence>
<dbReference type="InterPro" id="IPR003399">
    <property type="entry name" value="Mce/MlaD"/>
</dbReference>
<feature type="transmembrane region" description="Helical" evidence="1">
    <location>
        <begin position="35"/>
        <end position="58"/>
    </location>
</feature>
<keyword evidence="4" id="KW-1185">Reference proteome</keyword>
<proteinExistence type="predicted"/>
<dbReference type="PANTHER" id="PTHR33371">
    <property type="entry name" value="INTERMEMBRANE PHOSPHOLIPID TRANSPORT SYSTEM BINDING PROTEIN MLAD-RELATED"/>
    <property type="match status" value="1"/>
</dbReference>
<dbReference type="InterPro" id="IPR052336">
    <property type="entry name" value="MlaD_Phospholipid_Transporter"/>
</dbReference>
<protein>
    <submittedName>
        <fullName evidence="3">Phospholipid/cholesterol/gamma-HCH transport system substrate-binding protein</fullName>
    </submittedName>
</protein>
<evidence type="ECO:0000256" key="1">
    <source>
        <dbReference type="SAM" id="Phobius"/>
    </source>
</evidence>
<dbReference type="EMBL" id="QJKF01000028">
    <property type="protein sequence ID" value="PXX53309.1"/>
    <property type="molecule type" value="Genomic_DNA"/>
</dbReference>
<accession>A0A318JST2</accession>
<feature type="domain" description="Mce/MlaD" evidence="2">
    <location>
        <begin position="63"/>
        <end position="136"/>
    </location>
</feature>
<organism evidence="3 4">
    <name type="scientific">Nocardia tenerifensis</name>
    <dbReference type="NCBI Taxonomy" id="228006"/>
    <lineage>
        <taxon>Bacteria</taxon>
        <taxon>Bacillati</taxon>
        <taxon>Actinomycetota</taxon>
        <taxon>Actinomycetes</taxon>
        <taxon>Mycobacteriales</taxon>
        <taxon>Nocardiaceae</taxon>
        <taxon>Nocardia</taxon>
    </lineage>
</organism>
<dbReference type="Proteomes" id="UP000247569">
    <property type="component" value="Unassembled WGS sequence"/>
</dbReference>
<comment type="caution">
    <text evidence="3">The sequence shown here is derived from an EMBL/GenBank/DDBJ whole genome shotgun (WGS) entry which is preliminary data.</text>
</comment>
<reference evidence="3 4" key="1">
    <citation type="submission" date="2018-05" db="EMBL/GenBank/DDBJ databases">
        <title>Genomic Encyclopedia of Type Strains, Phase IV (KMG-IV): sequencing the most valuable type-strain genomes for metagenomic binning, comparative biology and taxonomic classification.</title>
        <authorList>
            <person name="Goeker M."/>
        </authorList>
    </citation>
    <scope>NUCLEOTIDE SEQUENCE [LARGE SCALE GENOMIC DNA]</scope>
    <source>
        <strain evidence="3 4">DSM 44704</strain>
    </source>
</reference>
<dbReference type="PANTHER" id="PTHR33371:SF18">
    <property type="entry name" value="MCE-FAMILY PROTEIN MCE3C"/>
    <property type="match status" value="1"/>
</dbReference>